<evidence type="ECO:0000256" key="1">
    <source>
        <dbReference type="ARBA" id="ARBA00004141"/>
    </source>
</evidence>
<feature type="transmembrane region" description="Helical" evidence="6">
    <location>
        <begin position="337"/>
        <end position="357"/>
    </location>
</feature>
<proteinExistence type="predicted"/>
<feature type="transmembrane region" description="Helical" evidence="6">
    <location>
        <begin position="474"/>
        <end position="499"/>
    </location>
</feature>
<dbReference type="PROSITE" id="PS01130">
    <property type="entry name" value="SLC26A"/>
    <property type="match status" value="1"/>
</dbReference>
<dbReference type="Proteomes" id="UP000593571">
    <property type="component" value="Unassembled WGS sequence"/>
</dbReference>
<keyword evidence="9" id="KW-1185">Reference proteome</keyword>
<organism evidence="8 9">
    <name type="scientific">Rousettus aegyptiacus</name>
    <name type="common">Egyptian fruit bat</name>
    <name type="synonym">Pteropus aegyptiacus</name>
    <dbReference type="NCBI Taxonomy" id="9407"/>
    <lineage>
        <taxon>Eukaryota</taxon>
        <taxon>Metazoa</taxon>
        <taxon>Chordata</taxon>
        <taxon>Craniata</taxon>
        <taxon>Vertebrata</taxon>
        <taxon>Euteleostomi</taxon>
        <taxon>Mammalia</taxon>
        <taxon>Eutheria</taxon>
        <taxon>Laurasiatheria</taxon>
        <taxon>Chiroptera</taxon>
        <taxon>Yinpterochiroptera</taxon>
        <taxon>Pteropodoidea</taxon>
        <taxon>Pteropodidae</taxon>
        <taxon>Rousettinae</taxon>
        <taxon>Rousettus</taxon>
    </lineage>
</organism>
<feature type="transmembrane region" description="Helical" evidence="6">
    <location>
        <begin position="183"/>
        <end position="207"/>
    </location>
</feature>
<accession>A0A7J8EA65</accession>
<keyword evidence="2 6" id="KW-0812">Transmembrane</keyword>
<dbReference type="GO" id="GO:0016020">
    <property type="term" value="C:membrane"/>
    <property type="evidence" value="ECO:0007669"/>
    <property type="project" value="UniProtKB-SubCell"/>
</dbReference>
<keyword evidence="4 6" id="KW-0472">Membrane</keyword>
<evidence type="ECO:0000313" key="8">
    <source>
        <dbReference type="EMBL" id="KAF6432388.1"/>
    </source>
</evidence>
<feature type="transmembrane region" description="Helical" evidence="6">
    <location>
        <begin position="412"/>
        <end position="430"/>
    </location>
</feature>
<dbReference type="Pfam" id="PF00916">
    <property type="entry name" value="Sulfate_transp"/>
    <property type="match status" value="1"/>
</dbReference>
<feature type="region of interest" description="Disordered" evidence="5">
    <location>
        <begin position="572"/>
        <end position="599"/>
    </location>
</feature>
<dbReference type="InterPro" id="IPR036513">
    <property type="entry name" value="STAS_dom_sf"/>
</dbReference>
<dbReference type="CDD" id="cd07042">
    <property type="entry name" value="STAS_SulP_like_sulfate_transporter"/>
    <property type="match status" value="1"/>
</dbReference>
<comment type="subcellular location">
    <subcellularLocation>
        <location evidence="1">Membrane</location>
        <topology evidence="1">Multi-pass membrane protein</topology>
    </subcellularLocation>
</comment>
<dbReference type="GO" id="GO:0008271">
    <property type="term" value="F:secondary active sulfate transmembrane transporter activity"/>
    <property type="evidence" value="ECO:0007669"/>
    <property type="project" value="InterPro"/>
</dbReference>
<evidence type="ECO:0000256" key="4">
    <source>
        <dbReference type="ARBA" id="ARBA00023136"/>
    </source>
</evidence>
<evidence type="ECO:0000256" key="3">
    <source>
        <dbReference type="ARBA" id="ARBA00022989"/>
    </source>
</evidence>
<dbReference type="AlphaFoldDB" id="A0A7J8EA65"/>
<dbReference type="EMBL" id="JACASE010000010">
    <property type="protein sequence ID" value="KAF6432388.1"/>
    <property type="molecule type" value="Genomic_DNA"/>
</dbReference>
<dbReference type="Gene3D" id="3.30.750.24">
    <property type="entry name" value="STAS domain"/>
    <property type="match status" value="1"/>
</dbReference>
<evidence type="ECO:0000313" key="9">
    <source>
        <dbReference type="Proteomes" id="UP000593571"/>
    </source>
</evidence>
<gene>
    <name evidence="8" type="ORF">HJG63_017792</name>
</gene>
<name>A0A7J8EA65_ROUAE</name>
<dbReference type="Pfam" id="PF01740">
    <property type="entry name" value="STAS"/>
    <property type="match status" value="1"/>
</dbReference>
<dbReference type="SUPFAM" id="SSF52091">
    <property type="entry name" value="SpoIIaa-like"/>
    <property type="match status" value="1"/>
</dbReference>
<dbReference type="PANTHER" id="PTHR11814">
    <property type="entry name" value="SULFATE TRANSPORTER"/>
    <property type="match status" value="1"/>
</dbReference>
<feature type="transmembrane region" description="Helical" evidence="6">
    <location>
        <begin position="377"/>
        <end position="400"/>
    </location>
</feature>
<protein>
    <submittedName>
        <fullName evidence="8">Solute carrier family 26 member 1</fullName>
    </submittedName>
</protein>
<evidence type="ECO:0000256" key="2">
    <source>
        <dbReference type="ARBA" id="ARBA00022692"/>
    </source>
</evidence>
<dbReference type="InterPro" id="IPR011547">
    <property type="entry name" value="SLC26A/SulP_dom"/>
</dbReference>
<keyword evidence="3 6" id="KW-1133">Transmembrane helix</keyword>
<dbReference type="InterPro" id="IPR001902">
    <property type="entry name" value="SLC26A/SulP_fam"/>
</dbReference>
<evidence type="ECO:0000256" key="6">
    <source>
        <dbReference type="SAM" id="Phobius"/>
    </source>
</evidence>
<sequence length="701" mass="74821">MDASPERPRRAGGPVLVRRQPPAAPGLRETLKARLRRSCTCSVREFWARVQDLLPATRWLPAYRPREDLAGDVMSGLVIGIILVPQAFAYSLLAGLQPIYSLYTSFFANLIYFLMGTSRHVSVGVFSLLCLMVGQVVDRELLLAGFGPAQDGPGPRGNSSTLDAEAGGQGCGRDCHAVRVATALTLVAGLYQVLMGILRLGFVSAYLSQPLLDGFAMGASVTILTSQLKHLLGVQVPRHQGPGMVVSTWLSLLRSVPQANLCDVLTSAVCLAVLLATKELSDRCRHRLKMPLPGELLVIVLATLVSHLGQLHERFGSSVAGDIPTGFMAPRVPDPGLMWRVALDALPLALVGSAFSVSLAEMFARSHGYSVRANQELLAVGCCNVLPAFFHCFATSAALAKSLVKTATGCRTQLSSVVSAAVVLLVLLALAPLFRALQRSVLACVIVVSLRGALRKARDVPQLWRLSPADALVWVATAATCVLVSTEAGLLAGVLLSLLSLAGRTQRPRAVLLARIRGSGFYEDTAEFEGLVPEPGVQVFRFAGPLYYANKDFFLRSLYSLTGLDVEREAARRKEQAPEAGVSKGDPVGGKDQDPESSRAALVPTAAGFHALVIDCAPLLFLDAAGLATLRTLRQDYAALGVALLLACCSPSVRDALRRSGFLGEDQGDAEEEGQLFHSVHDAVQAARARRREQAPADSTL</sequence>
<dbReference type="NCBIfam" id="TIGR00815">
    <property type="entry name" value="sulP"/>
    <property type="match status" value="1"/>
</dbReference>
<feature type="transmembrane region" description="Helical" evidence="6">
    <location>
        <begin position="73"/>
        <end position="93"/>
    </location>
</feature>
<dbReference type="PROSITE" id="PS50801">
    <property type="entry name" value="STAS"/>
    <property type="match status" value="1"/>
</dbReference>
<reference evidence="8 9" key="1">
    <citation type="journal article" date="2020" name="Nature">
        <title>Six reference-quality genomes reveal evolution of bat adaptations.</title>
        <authorList>
            <person name="Jebb D."/>
            <person name="Huang Z."/>
            <person name="Pippel M."/>
            <person name="Hughes G.M."/>
            <person name="Lavrichenko K."/>
            <person name="Devanna P."/>
            <person name="Winkler S."/>
            <person name="Jermiin L.S."/>
            <person name="Skirmuntt E.C."/>
            <person name="Katzourakis A."/>
            <person name="Burkitt-Gray L."/>
            <person name="Ray D.A."/>
            <person name="Sullivan K.A.M."/>
            <person name="Roscito J.G."/>
            <person name="Kirilenko B.M."/>
            <person name="Davalos L.M."/>
            <person name="Corthals A.P."/>
            <person name="Power M.L."/>
            <person name="Jones G."/>
            <person name="Ransome R.D."/>
            <person name="Dechmann D.K.N."/>
            <person name="Locatelli A.G."/>
            <person name="Puechmaille S.J."/>
            <person name="Fedrigo O."/>
            <person name="Jarvis E.D."/>
            <person name="Hiller M."/>
            <person name="Vernes S.C."/>
            <person name="Myers E.W."/>
            <person name="Teeling E.C."/>
        </authorList>
    </citation>
    <scope>NUCLEOTIDE SEQUENCE [LARGE SCALE GENOMIC DNA]</scope>
    <source>
        <strain evidence="8">MRouAeg1</strain>
        <tissue evidence="8">Muscle</tissue>
    </source>
</reference>
<dbReference type="InterPro" id="IPR002645">
    <property type="entry name" value="STAS_dom"/>
</dbReference>
<dbReference type="OrthoDB" id="288203at2759"/>
<feature type="domain" description="STAS" evidence="7">
    <location>
        <begin position="535"/>
        <end position="687"/>
    </location>
</feature>
<comment type="caution">
    <text evidence="8">The sequence shown here is derived from an EMBL/GenBank/DDBJ whole genome shotgun (WGS) entry which is preliminary data.</text>
</comment>
<evidence type="ECO:0000256" key="5">
    <source>
        <dbReference type="SAM" id="MobiDB-lite"/>
    </source>
</evidence>
<evidence type="ECO:0000259" key="7">
    <source>
        <dbReference type="PROSITE" id="PS50801"/>
    </source>
</evidence>
<dbReference type="InterPro" id="IPR018045">
    <property type="entry name" value="S04_transporter_CS"/>
</dbReference>